<evidence type="ECO:0000256" key="9">
    <source>
        <dbReference type="ARBA" id="ARBA00022598"/>
    </source>
</evidence>
<accession>A0A245ZS44</accession>
<dbReference type="InterPro" id="IPR001645">
    <property type="entry name" value="Folylpolyglutamate_synth"/>
</dbReference>
<evidence type="ECO:0000256" key="3">
    <source>
        <dbReference type="ARBA" id="ARBA00004799"/>
    </source>
</evidence>
<evidence type="ECO:0000256" key="16">
    <source>
        <dbReference type="ARBA" id="ARBA00030592"/>
    </source>
</evidence>
<evidence type="ECO:0000256" key="4">
    <source>
        <dbReference type="ARBA" id="ARBA00005150"/>
    </source>
</evidence>
<evidence type="ECO:0000256" key="20">
    <source>
        <dbReference type="ARBA" id="ARBA00049035"/>
    </source>
</evidence>
<evidence type="ECO:0000256" key="8">
    <source>
        <dbReference type="ARBA" id="ARBA00019357"/>
    </source>
</evidence>
<comment type="cofactor">
    <cofactor evidence="1">
        <name>Mg(2+)</name>
        <dbReference type="ChEBI" id="CHEBI:18420"/>
    </cofactor>
</comment>
<evidence type="ECO:0000256" key="14">
    <source>
        <dbReference type="ARBA" id="ARBA00022909"/>
    </source>
</evidence>
<dbReference type="Proteomes" id="UP000197783">
    <property type="component" value="Unassembled WGS sequence"/>
</dbReference>
<comment type="caution">
    <text evidence="24">The sequence shown here is derived from an EMBL/GenBank/DDBJ whole genome shotgun (WGS) entry which is preliminary data.</text>
</comment>
<proteinExistence type="inferred from homology"/>
<keyword evidence="9 22" id="KW-0436">Ligase</keyword>
<evidence type="ECO:0000256" key="6">
    <source>
        <dbReference type="ARBA" id="ARBA00013023"/>
    </source>
</evidence>
<dbReference type="EMBL" id="NBBJ01000001">
    <property type="protein sequence ID" value="OWK32573.1"/>
    <property type="molecule type" value="Genomic_DNA"/>
</dbReference>
<dbReference type="AlphaFoldDB" id="A0A245ZS44"/>
<dbReference type="FunFam" id="3.40.1190.10:FF:000011">
    <property type="entry name" value="Folylpolyglutamate synthase/dihydrofolate synthase"/>
    <property type="match status" value="1"/>
</dbReference>
<dbReference type="GO" id="GO:0005737">
    <property type="term" value="C:cytoplasm"/>
    <property type="evidence" value="ECO:0007669"/>
    <property type="project" value="TreeGrafter"/>
</dbReference>
<evidence type="ECO:0000256" key="15">
    <source>
        <dbReference type="ARBA" id="ARBA00030048"/>
    </source>
</evidence>
<dbReference type="SUPFAM" id="SSF53244">
    <property type="entry name" value="MurD-like peptide ligases, peptide-binding domain"/>
    <property type="match status" value="1"/>
</dbReference>
<dbReference type="PIRSF" id="PIRSF001563">
    <property type="entry name" value="Folylpolyglu_synth"/>
    <property type="match status" value="1"/>
</dbReference>
<keyword evidence="11 22" id="KW-0547">Nucleotide-binding</keyword>
<evidence type="ECO:0000313" key="25">
    <source>
        <dbReference type="Proteomes" id="UP000197783"/>
    </source>
</evidence>
<comment type="pathway">
    <text evidence="3">Cofactor biosynthesis; tetrahydrofolate biosynthesis; 7,8-dihydrofolate from 2-amino-4-hydroxy-6-hydroxymethyl-7,8-dihydropteridine diphosphate and 4-aminobenzoate: step 2/2.</text>
</comment>
<protein>
    <recommendedName>
        <fullName evidence="8">Dihydrofolate synthase/folylpolyglutamate synthase</fullName>
        <ecNumber evidence="6">6.3.2.12</ecNumber>
        <ecNumber evidence="7">6.3.2.17</ecNumber>
    </recommendedName>
    <alternativeName>
        <fullName evidence="17">Folylpoly-gamma-glutamate synthetase-dihydrofolate synthetase</fullName>
    </alternativeName>
    <alternativeName>
        <fullName evidence="15">Folylpolyglutamate synthetase</fullName>
    </alternativeName>
    <alternativeName>
        <fullName evidence="16">Tetrahydrofolylpolyglutamate synthase</fullName>
    </alternativeName>
</protein>
<evidence type="ECO:0000256" key="22">
    <source>
        <dbReference type="PIRNR" id="PIRNR001563"/>
    </source>
</evidence>
<evidence type="ECO:0000256" key="1">
    <source>
        <dbReference type="ARBA" id="ARBA00001946"/>
    </source>
</evidence>
<dbReference type="PANTHER" id="PTHR11136">
    <property type="entry name" value="FOLYLPOLYGLUTAMATE SYNTHASE-RELATED"/>
    <property type="match status" value="1"/>
</dbReference>
<evidence type="ECO:0000256" key="12">
    <source>
        <dbReference type="ARBA" id="ARBA00022840"/>
    </source>
</evidence>
<dbReference type="NCBIfam" id="TIGR01499">
    <property type="entry name" value="folC"/>
    <property type="match status" value="1"/>
</dbReference>
<dbReference type="InterPro" id="IPR036615">
    <property type="entry name" value="Mur_ligase_C_dom_sf"/>
</dbReference>
<comment type="catalytic activity">
    <reaction evidence="21">
        <text>7,8-dihydropteroate + L-glutamate + ATP = 7,8-dihydrofolate + ADP + phosphate + H(+)</text>
        <dbReference type="Rhea" id="RHEA:23584"/>
        <dbReference type="ChEBI" id="CHEBI:15378"/>
        <dbReference type="ChEBI" id="CHEBI:17839"/>
        <dbReference type="ChEBI" id="CHEBI:29985"/>
        <dbReference type="ChEBI" id="CHEBI:30616"/>
        <dbReference type="ChEBI" id="CHEBI:43474"/>
        <dbReference type="ChEBI" id="CHEBI:57451"/>
        <dbReference type="ChEBI" id="CHEBI:456216"/>
        <dbReference type="EC" id="6.3.2.12"/>
    </reaction>
</comment>
<dbReference type="EC" id="6.3.2.12" evidence="6"/>
<dbReference type="Gene3D" id="3.90.190.20">
    <property type="entry name" value="Mur ligase, C-terminal domain"/>
    <property type="match status" value="1"/>
</dbReference>
<keyword evidence="10" id="KW-0479">Metal-binding</keyword>
<dbReference type="EC" id="6.3.2.17" evidence="7"/>
<evidence type="ECO:0000256" key="2">
    <source>
        <dbReference type="ARBA" id="ARBA00002714"/>
    </source>
</evidence>
<evidence type="ECO:0000259" key="23">
    <source>
        <dbReference type="Pfam" id="PF02875"/>
    </source>
</evidence>
<keyword evidence="12 22" id="KW-0067">ATP-binding</keyword>
<evidence type="ECO:0000256" key="10">
    <source>
        <dbReference type="ARBA" id="ARBA00022723"/>
    </source>
</evidence>
<name>A0A245ZS44_9SPHN</name>
<sequence>MPDHAVSSDPAVQTQLARLWALSPGADVLGLSRITALLARLGDPHLGLPPVFHVAGTNGKGSTCAFLRAILEAAGKRVHVYSSPHLVRFNERIRIAGTLIDDAALAVLLEEVLDVGGDIGASFFELTTAAAFLAFARAPADACVIEVGLGGRLDATNVVRPLVCGIAGLGIDHEAFLLAEEAGTPAVPIARIAFEKAGIAKTGAPLVTLDYLPVANDAVRAVASAKGAVLVRADEAWSFGVDAGGLTYSDDNGALRLPLPNMAGSHQANNAALAVAMLRHQTAVPMTPEHMAAGTSGAFWPARMQRLRRGPLTRLAGAEPSGGIWLDGAHNESAAAAIAQTWPREARTAIIIGVLANKDARAVLRHLIGMAASVRIIAIPVPGHAHHQPAELAAVALENGAEAATTAPSVEAAFTALASVPVDRVLVAGSLYLAGEALALNEEIPS</sequence>
<dbReference type="GO" id="GO:0046872">
    <property type="term" value="F:metal ion binding"/>
    <property type="evidence" value="ECO:0007669"/>
    <property type="project" value="UniProtKB-KW"/>
</dbReference>
<dbReference type="InterPro" id="IPR004101">
    <property type="entry name" value="Mur_ligase_C"/>
</dbReference>
<keyword evidence="13" id="KW-0460">Magnesium</keyword>
<dbReference type="Pfam" id="PF02875">
    <property type="entry name" value="Mur_ligase_C"/>
    <property type="match status" value="1"/>
</dbReference>
<evidence type="ECO:0000313" key="24">
    <source>
        <dbReference type="EMBL" id="OWK32573.1"/>
    </source>
</evidence>
<dbReference type="GO" id="GO:0005524">
    <property type="term" value="F:ATP binding"/>
    <property type="evidence" value="ECO:0007669"/>
    <property type="project" value="UniProtKB-KW"/>
</dbReference>
<comment type="catalytic activity">
    <reaction evidence="19">
        <text>10-formyltetrahydrofolyl-(gamma-L-Glu)(n) + L-glutamate + ATP = 10-formyltetrahydrofolyl-(gamma-L-Glu)(n+1) + ADP + phosphate + H(+)</text>
        <dbReference type="Rhea" id="RHEA:51904"/>
        <dbReference type="Rhea" id="RHEA-COMP:13088"/>
        <dbReference type="Rhea" id="RHEA-COMP:14300"/>
        <dbReference type="ChEBI" id="CHEBI:15378"/>
        <dbReference type="ChEBI" id="CHEBI:29985"/>
        <dbReference type="ChEBI" id="CHEBI:30616"/>
        <dbReference type="ChEBI" id="CHEBI:43474"/>
        <dbReference type="ChEBI" id="CHEBI:134413"/>
        <dbReference type="ChEBI" id="CHEBI:456216"/>
        <dbReference type="EC" id="6.3.2.17"/>
    </reaction>
</comment>
<evidence type="ECO:0000256" key="21">
    <source>
        <dbReference type="ARBA" id="ARBA00049161"/>
    </source>
</evidence>
<comment type="function">
    <text evidence="2">Functions in two distinct reactions of the de novo folate biosynthetic pathway. Catalyzes the addition of a glutamate residue to dihydropteroate (7,8-dihydropteroate or H2Pte) to form dihydrofolate (7,8-dihydrofolate monoglutamate or H2Pte-Glu). Also catalyzes successive additions of L-glutamate to tetrahydrofolate or 10-formyltetrahydrofolate or 5,10-methylenetetrahydrofolate, leading to folylpolyglutamate derivatives.</text>
</comment>
<organism evidence="24 25">
    <name type="scientific">Sphingomonas mucosissima</name>
    <dbReference type="NCBI Taxonomy" id="370959"/>
    <lineage>
        <taxon>Bacteria</taxon>
        <taxon>Pseudomonadati</taxon>
        <taxon>Pseudomonadota</taxon>
        <taxon>Alphaproteobacteria</taxon>
        <taxon>Sphingomonadales</taxon>
        <taxon>Sphingomonadaceae</taxon>
        <taxon>Sphingomonas</taxon>
    </lineage>
</organism>
<dbReference type="SUPFAM" id="SSF53623">
    <property type="entry name" value="MurD-like peptide ligases, catalytic domain"/>
    <property type="match status" value="1"/>
</dbReference>
<dbReference type="PANTHER" id="PTHR11136:SF0">
    <property type="entry name" value="DIHYDROFOLATE SYNTHETASE-RELATED"/>
    <property type="match status" value="1"/>
</dbReference>
<comment type="catalytic activity">
    <reaction evidence="20">
        <text>(6R)-5,10-methylenetetrahydrofolyl-(gamma-L-Glu)(n) + L-glutamate + ATP = (6R)-5,10-methylenetetrahydrofolyl-(gamma-L-Glu)(n+1) + ADP + phosphate + H(+)</text>
        <dbReference type="Rhea" id="RHEA:51912"/>
        <dbReference type="Rhea" id="RHEA-COMP:13257"/>
        <dbReference type="Rhea" id="RHEA-COMP:13258"/>
        <dbReference type="ChEBI" id="CHEBI:15378"/>
        <dbReference type="ChEBI" id="CHEBI:29985"/>
        <dbReference type="ChEBI" id="CHEBI:30616"/>
        <dbReference type="ChEBI" id="CHEBI:43474"/>
        <dbReference type="ChEBI" id="CHEBI:136572"/>
        <dbReference type="ChEBI" id="CHEBI:456216"/>
        <dbReference type="EC" id="6.3.2.17"/>
    </reaction>
</comment>
<comment type="pathway">
    <text evidence="4">Cofactor biosynthesis; tetrahydrofolylpolyglutamate biosynthesis.</text>
</comment>
<dbReference type="InterPro" id="IPR036565">
    <property type="entry name" value="Mur-like_cat_sf"/>
</dbReference>
<evidence type="ECO:0000256" key="13">
    <source>
        <dbReference type="ARBA" id="ARBA00022842"/>
    </source>
</evidence>
<dbReference type="OrthoDB" id="9809356at2"/>
<evidence type="ECO:0000256" key="11">
    <source>
        <dbReference type="ARBA" id="ARBA00022741"/>
    </source>
</evidence>
<evidence type="ECO:0000256" key="17">
    <source>
        <dbReference type="ARBA" id="ARBA00032510"/>
    </source>
</evidence>
<dbReference type="PROSITE" id="PS01012">
    <property type="entry name" value="FOLYLPOLYGLU_SYNT_2"/>
    <property type="match status" value="1"/>
</dbReference>
<evidence type="ECO:0000256" key="19">
    <source>
        <dbReference type="ARBA" id="ARBA00047808"/>
    </source>
</evidence>
<dbReference type="GO" id="GO:0004326">
    <property type="term" value="F:tetrahydrofolylpolyglutamate synthase activity"/>
    <property type="evidence" value="ECO:0007669"/>
    <property type="project" value="UniProtKB-EC"/>
</dbReference>
<dbReference type="Gene3D" id="3.40.1190.10">
    <property type="entry name" value="Mur-like, catalytic domain"/>
    <property type="match status" value="1"/>
</dbReference>
<dbReference type="GO" id="GO:0008841">
    <property type="term" value="F:dihydrofolate synthase activity"/>
    <property type="evidence" value="ECO:0007669"/>
    <property type="project" value="UniProtKB-EC"/>
</dbReference>
<keyword evidence="14" id="KW-0289">Folate biosynthesis</keyword>
<evidence type="ECO:0000256" key="7">
    <source>
        <dbReference type="ARBA" id="ARBA00013025"/>
    </source>
</evidence>
<dbReference type="GO" id="GO:0046656">
    <property type="term" value="P:folic acid biosynthetic process"/>
    <property type="evidence" value="ECO:0007669"/>
    <property type="project" value="UniProtKB-KW"/>
</dbReference>
<dbReference type="InterPro" id="IPR018109">
    <property type="entry name" value="Folylpolyglutamate_synth_CS"/>
</dbReference>
<comment type="similarity">
    <text evidence="5 22">Belongs to the folylpolyglutamate synthase family.</text>
</comment>
<evidence type="ECO:0000256" key="5">
    <source>
        <dbReference type="ARBA" id="ARBA00008276"/>
    </source>
</evidence>
<gene>
    <name evidence="24" type="primary">fgs</name>
    <name evidence="24" type="ORF">SPMU_09080</name>
</gene>
<comment type="catalytic activity">
    <reaction evidence="18">
        <text>(6S)-5,6,7,8-tetrahydrofolyl-(gamma-L-Glu)(n) + L-glutamate + ATP = (6S)-5,6,7,8-tetrahydrofolyl-(gamma-L-Glu)(n+1) + ADP + phosphate + H(+)</text>
        <dbReference type="Rhea" id="RHEA:10580"/>
        <dbReference type="Rhea" id="RHEA-COMP:14738"/>
        <dbReference type="Rhea" id="RHEA-COMP:14740"/>
        <dbReference type="ChEBI" id="CHEBI:15378"/>
        <dbReference type="ChEBI" id="CHEBI:29985"/>
        <dbReference type="ChEBI" id="CHEBI:30616"/>
        <dbReference type="ChEBI" id="CHEBI:43474"/>
        <dbReference type="ChEBI" id="CHEBI:141005"/>
        <dbReference type="ChEBI" id="CHEBI:456216"/>
        <dbReference type="EC" id="6.3.2.17"/>
    </reaction>
</comment>
<feature type="domain" description="Mur ligase C-terminal" evidence="23">
    <location>
        <begin position="324"/>
        <end position="430"/>
    </location>
</feature>
<dbReference type="RefSeq" id="WP_088332290.1">
    <property type="nucleotide sequence ID" value="NZ_NBBJ01000001.1"/>
</dbReference>
<evidence type="ECO:0000256" key="18">
    <source>
        <dbReference type="ARBA" id="ARBA00047493"/>
    </source>
</evidence>
<keyword evidence="25" id="KW-1185">Reference proteome</keyword>
<reference evidence="24 25" key="1">
    <citation type="submission" date="2017-03" db="EMBL/GenBank/DDBJ databases">
        <title>Genome sequence of Sphingomonas mucosissima DSM 17494.</title>
        <authorList>
            <person name="Poehlein A."/>
            <person name="Wuebbeler J.H."/>
            <person name="Steinbuechel A."/>
            <person name="Daniel R."/>
        </authorList>
    </citation>
    <scope>NUCLEOTIDE SEQUENCE [LARGE SCALE GENOMIC DNA]</scope>
    <source>
        <strain evidence="24 25">DSM 17494</strain>
    </source>
</reference>